<evidence type="ECO:0000313" key="2">
    <source>
        <dbReference type="EMBL" id="MEA5392210.1"/>
    </source>
</evidence>
<comment type="caution">
    <text evidence="2">The sequence shown here is derived from an EMBL/GenBank/DDBJ whole genome shotgun (WGS) entry which is preliminary data.</text>
</comment>
<proteinExistence type="predicted"/>
<keyword evidence="3" id="KW-1185">Reference proteome</keyword>
<dbReference type="Pfam" id="PF01755">
    <property type="entry name" value="Glyco_transf_25"/>
    <property type="match status" value="1"/>
</dbReference>
<sequence length="272" mass="31073">MGPWQQFLEAPAFCINLERRPDRRDGLLQRLGEAGFSRVSIWPAVDARSEDLEALFERHGLGRPIDVDRFTARRGSQGSLLSHLGLLAHAIERDLPMVHIFEDDVFFPPIWTTHAKVFHDATPADWELLFLGSQLLYEELPWPSPFRFLDRHPRLRSASRRVVSRPTPLLQDIVVCPLFCTHAYTFTQAGCRQLYAWLTGQPVVYGYDFMICDGMRNSPRVSSFPLKWYAWNSLRLCPDPAGRGTDPAITRRNRGLVFQLEEDGPGVVGDKL</sequence>
<dbReference type="RefSeq" id="WP_323306174.1">
    <property type="nucleotide sequence ID" value="NZ_JAYGHX010000009.1"/>
</dbReference>
<gene>
    <name evidence="2" type="ORF">VB738_13170</name>
</gene>
<reference evidence="2 3" key="1">
    <citation type="submission" date="2023-12" db="EMBL/GenBank/DDBJ databases">
        <title>Baltic Sea Cyanobacteria.</title>
        <authorList>
            <person name="Delbaje E."/>
            <person name="Fewer D.P."/>
            <person name="Shishido T.K."/>
        </authorList>
    </citation>
    <scope>NUCLEOTIDE SEQUENCE [LARGE SCALE GENOMIC DNA]</scope>
    <source>
        <strain evidence="2 3">UHCC 0139</strain>
    </source>
</reference>
<dbReference type="InterPro" id="IPR002654">
    <property type="entry name" value="Glyco_trans_25"/>
</dbReference>
<dbReference type="EMBL" id="JAYGHX010000009">
    <property type="protein sequence ID" value="MEA5392210.1"/>
    <property type="molecule type" value="Genomic_DNA"/>
</dbReference>
<name>A0ABU5RX24_9CYAN</name>
<dbReference type="Proteomes" id="UP001304461">
    <property type="component" value="Unassembled WGS sequence"/>
</dbReference>
<protein>
    <submittedName>
        <fullName evidence="2">Glycosyltransferase family 25 protein</fullName>
    </submittedName>
</protein>
<feature type="domain" description="Glycosyl transferase family 25" evidence="1">
    <location>
        <begin position="11"/>
        <end position="198"/>
    </location>
</feature>
<evidence type="ECO:0000313" key="3">
    <source>
        <dbReference type="Proteomes" id="UP001304461"/>
    </source>
</evidence>
<organism evidence="2 3">
    <name type="scientific">Cyanobium gracile UHCC 0139</name>
    <dbReference type="NCBI Taxonomy" id="3110308"/>
    <lineage>
        <taxon>Bacteria</taxon>
        <taxon>Bacillati</taxon>
        <taxon>Cyanobacteriota</taxon>
        <taxon>Cyanophyceae</taxon>
        <taxon>Synechococcales</taxon>
        <taxon>Prochlorococcaceae</taxon>
        <taxon>Cyanobium</taxon>
    </lineage>
</organism>
<evidence type="ECO:0000259" key="1">
    <source>
        <dbReference type="Pfam" id="PF01755"/>
    </source>
</evidence>
<accession>A0ABU5RX24</accession>